<dbReference type="OrthoDB" id="5540160at2759"/>
<evidence type="ECO:0000256" key="2">
    <source>
        <dbReference type="SAM" id="SignalP"/>
    </source>
</evidence>
<evidence type="ECO:0000313" key="3">
    <source>
        <dbReference type="EMBL" id="KAJ2847156.1"/>
    </source>
</evidence>
<dbReference type="AlphaFoldDB" id="A0A9W8LWP1"/>
<feature type="compositionally biased region" description="Polar residues" evidence="1">
    <location>
        <begin position="113"/>
        <end position="129"/>
    </location>
</feature>
<organism evidence="3 4">
    <name type="scientific">Coemansia brasiliensis</name>
    <dbReference type="NCBI Taxonomy" id="2650707"/>
    <lineage>
        <taxon>Eukaryota</taxon>
        <taxon>Fungi</taxon>
        <taxon>Fungi incertae sedis</taxon>
        <taxon>Zoopagomycota</taxon>
        <taxon>Kickxellomycotina</taxon>
        <taxon>Kickxellomycetes</taxon>
        <taxon>Kickxellales</taxon>
        <taxon>Kickxellaceae</taxon>
        <taxon>Coemansia</taxon>
    </lineage>
</organism>
<dbReference type="Proteomes" id="UP001139887">
    <property type="component" value="Unassembled WGS sequence"/>
</dbReference>
<keyword evidence="2" id="KW-0732">Signal</keyword>
<comment type="caution">
    <text evidence="3">The sequence shown here is derived from an EMBL/GenBank/DDBJ whole genome shotgun (WGS) entry which is preliminary data.</text>
</comment>
<feature type="region of interest" description="Disordered" evidence="1">
    <location>
        <begin position="103"/>
        <end position="146"/>
    </location>
</feature>
<keyword evidence="4" id="KW-1185">Reference proteome</keyword>
<feature type="signal peptide" evidence="2">
    <location>
        <begin position="1"/>
        <end position="17"/>
    </location>
</feature>
<accession>A0A9W8LWP1</accession>
<protein>
    <submittedName>
        <fullName evidence="3">Uncharacterized protein</fullName>
    </submittedName>
</protein>
<evidence type="ECO:0000256" key="1">
    <source>
        <dbReference type="SAM" id="MobiDB-lite"/>
    </source>
</evidence>
<sequence>MNAFALVLQAAIVVVSGVAVPAAESAAASSGCAMPLPLGGGINIAHLPFSISLPLPNQNKKREVELGNEEYMLSWWSSQDELNGELFTEMSHSLASSIQPLVVAPQPPPVSPHTCTGTSPANAADSSPINAAEPSSIDAAEPSSINAAEPSSLGYAESRPLSIIEESGSPSSVQPAEVSAPSLLVSPANSPSNDNAPLCRTGMMRCTDDGGQFDTCLYGKWGTVRTCARGTRCVAIADDAIACAF</sequence>
<proteinExistence type="predicted"/>
<reference evidence="3" key="1">
    <citation type="submission" date="2022-07" db="EMBL/GenBank/DDBJ databases">
        <title>Phylogenomic reconstructions and comparative analyses of Kickxellomycotina fungi.</title>
        <authorList>
            <person name="Reynolds N.K."/>
            <person name="Stajich J.E."/>
            <person name="Barry K."/>
            <person name="Grigoriev I.V."/>
            <person name="Crous P."/>
            <person name="Smith M.E."/>
        </authorList>
    </citation>
    <scope>NUCLEOTIDE SEQUENCE</scope>
    <source>
        <strain evidence="3">NRRL 1566</strain>
    </source>
</reference>
<name>A0A9W8LWP1_9FUNG</name>
<feature type="chain" id="PRO_5040785707" evidence="2">
    <location>
        <begin position="18"/>
        <end position="245"/>
    </location>
</feature>
<gene>
    <name evidence="3" type="ORF">IWW36_003998</name>
</gene>
<dbReference type="EMBL" id="JANBUW010000373">
    <property type="protein sequence ID" value="KAJ2847156.1"/>
    <property type="molecule type" value="Genomic_DNA"/>
</dbReference>
<feature type="region of interest" description="Disordered" evidence="1">
    <location>
        <begin position="165"/>
        <end position="191"/>
    </location>
</feature>
<evidence type="ECO:0000313" key="4">
    <source>
        <dbReference type="Proteomes" id="UP001139887"/>
    </source>
</evidence>